<keyword evidence="8 10" id="KW-0120">Carbon dioxide fixation</keyword>
<dbReference type="Pfam" id="PF00311">
    <property type="entry name" value="PEPcase"/>
    <property type="match status" value="1"/>
</dbReference>
<keyword evidence="7 10" id="KW-0456">Lyase</keyword>
<keyword evidence="6 10" id="KW-0460">Magnesium</keyword>
<organism evidence="13 14">
    <name type="scientific">Amphritea opalescens</name>
    <dbReference type="NCBI Taxonomy" id="2490544"/>
    <lineage>
        <taxon>Bacteria</taxon>
        <taxon>Pseudomonadati</taxon>
        <taxon>Pseudomonadota</taxon>
        <taxon>Gammaproteobacteria</taxon>
        <taxon>Oceanospirillales</taxon>
        <taxon>Oceanospirillaceae</taxon>
        <taxon>Amphritea</taxon>
    </lineage>
</organism>
<comment type="similarity">
    <text evidence="3 10">Belongs to the PEPCase type 1 family.</text>
</comment>
<feature type="active site" evidence="10 11">
    <location>
        <position position="139"/>
    </location>
</feature>
<evidence type="ECO:0000256" key="6">
    <source>
        <dbReference type="ARBA" id="ARBA00022842"/>
    </source>
</evidence>
<evidence type="ECO:0000256" key="11">
    <source>
        <dbReference type="PROSITE-ProRule" id="PRU10111"/>
    </source>
</evidence>
<dbReference type="InterPro" id="IPR015813">
    <property type="entry name" value="Pyrv/PenolPyrv_kinase-like_dom"/>
</dbReference>
<proteinExistence type="inferred from homology"/>
<dbReference type="NCBIfam" id="NF000584">
    <property type="entry name" value="PRK00009.1"/>
    <property type="match status" value="1"/>
</dbReference>
<dbReference type="GO" id="GO:0015977">
    <property type="term" value="P:carbon fixation"/>
    <property type="evidence" value="ECO:0007669"/>
    <property type="project" value="UniProtKB-UniRule"/>
</dbReference>
<dbReference type="SUPFAM" id="SSF51621">
    <property type="entry name" value="Phosphoenolpyruvate/pyruvate domain"/>
    <property type="match status" value="1"/>
</dbReference>
<dbReference type="InterPro" id="IPR021135">
    <property type="entry name" value="PEP_COase"/>
</dbReference>
<dbReference type="AlphaFoldDB" id="A0A430KQT7"/>
<dbReference type="Proteomes" id="UP000283087">
    <property type="component" value="Unassembled WGS sequence"/>
</dbReference>
<dbReference type="InterPro" id="IPR033129">
    <property type="entry name" value="PEPCASE_His_AS"/>
</dbReference>
<evidence type="ECO:0000256" key="7">
    <source>
        <dbReference type="ARBA" id="ARBA00023239"/>
    </source>
</evidence>
<dbReference type="PRINTS" id="PR00150">
    <property type="entry name" value="PEPCARBXLASE"/>
</dbReference>
<name>A0A430KQT7_9GAMM</name>
<comment type="caution">
    <text evidence="13">The sequence shown here is derived from an EMBL/GenBank/DDBJ whole genome shotgun (WGS) entry which is preliminary data.</text>
</comment>
<dbReference type="EMBL" id="RQXW01000007">
    <property type="protein sequence ID" value="RTE65842.1"/>
    <property type="molecule type" value="Genomic_DNA"/>
</dbReference>
<dbReference type="InterPro" id="IPR022805">
    <property type="entry name" value="PEP_COase_bac/pln-type"/>
</dbReference>
<accession>A0A430KQT7</accession>
<dbReference type="EC" id="4.1.1.31" evidence="4 10"/>
<evidence type="ECO:0000256" key="12">
    <source>
        <dbReference type="PROSITE-ProRule" id="PRU10112"/>
    </source>
</evidence>
<comment type="cofactor">
    <cofactor evidence="1 10">
        <name>Mg(2+)</name>
        <dbReference type="ChEBI" id="CHEBI:18420"/>
    </cofactor>
</comment>
<evidence type="ECO:0000256" key="5">
    <source>
        <dbReference type="ARBA" id="ARBA00022419"/>
    </source>
</evidence>
<evidence type="ECO:0000256" key="2">
    <source>
        <dbReference type="ARBA" id="ARBA00003670"/>
    </source>
</evidence>
<evidence type="ECO:0000256" key="9">
    <source>
        <dbReference type="ARBA" id="ARBA00048995"/>
    </source>
</evidence>
<dbReference type="RefSeq" id="WP_126158351.1">
    <property type="nucleotide sequence ID" value="NZ_RQXW01000007.1"/>
</dbReference>
<dbReference type="GO" id="GO:0006107">
    <property type="term" value="P:oxaloacetate metabolic process"/>
    <property type="evidence" value="ECO:0007669"/>
    <property type="project" value="UniProtKB-UniRule"/>
</dbReference>
<evidence type="ECO:0000313" key="13">
    <source>
        <dbReference type="EMBL" id="RTE65842.1"/>
    </source>
</evidence>
<evidence type="ECO:0000256" key="8">
    <source>
        <dbReference type="ARBA" id="ARBA00023300"/>
    </source>
</evidence>
<evidence type="ECO:0000256" key="4">
    <source>
        <dbReference type="ARBA" id="ARBA00012305"/>
    </source>
</evidence>
<dbReference type="GO" id="GO:0005829">
    <property type="term" value="C:cytosol"/>
    <property type="evidence" value="ECO:0007669"/>
    <property type="project" value="TreeGrafter"/>
</dbReference>
<evidence type="ECO:0000256" key="1">
    <source>
        <dbReference type="ARBA" id="ARBA00001946"/>
    </source>
</evidence>
<keyword evidence="13" id="KW-0670">Pyruvate</keyword>
<comment type="function">
    <text evidence="2 10">Forms oxaloacetate, a four-carbon dicarboxylic acid source for the tricarboxylic acid cycle.</text>
</comment>
<evidence type="ECO:0000313" key="14">
    <source>
        <dbReference type="Proteomes" id="UP000283087"/>
    </source>
</evidence>
<dbReference type="GO" id="GO:0000287">
    <property type="term" value="F:magnesium ion binding"/>
    <property type="evidence" value="ECO:0007669"/>
    <property type="project" value="UniProtKB-UniRule"/>
</dbReference>
<dbReference type="GO" id="GO:0008964">
    <property type="term" value="F:phosphoenolpyruvate carboxylase activity"/>
    <property type="evidence" value="ECO:0007669"/>
    <property type="project" value="UniProtKB-UniRule"/>
</dbReference>
<dbReference type="OrthoDB" id="9768133at2"/>
<evidence type="ECO:0000256" key="10">
    <source>
        <dbReference type="HAMAP-Rule" id="MF_00595"/>
    </source>
</evidence>
<dbReference type="PROSITE" id="PS00781">
    <property type="entry name" value="PEPCASE_1"/>
    <property type="match status" value="1"/>
</dbReference>
<comment type="catalytic activity">
    <reaction evidence="9 10">
        <text>oxaloacetate + phosphate = phosphoenolpyruvate + hydrogencarbonate</text>
        <dbReference type="Rhea" id="RHEA:28370"/>
        <dbReference type="ChEBI" id="CHEBI:16452"/>
        <dbReference type="ChEBI" id="CHEBI:17544"/>
        <dbReference type="ChEBI" id="CHEBI:43474"/>
        <dbReference type="ChEBI" id="CHEBI:58702"/>
        <dbReference type="EC" id="4.1.1.31"/>
    </reaction>
</comment>
<keyword evidence="14" id="KW-1185">Reference proteome</keyword>
<sequence length="868" mass="98376">MTTLHEDLRDDVRMLGDCLGQTIIAHKGQAFLDKIETIRALSKAGRSSGKPVGDELLKTLSELDDDDLLPVARAFTQFLNLSNIAEEHHRVRRRSGVMDVCTSDSFCGLIGRLIQQGSTKQQIADAVCEMDVELVLTAHPTEVNRRTLIQKFDSITECLQRIDRGENLRHRLHDLISQAWHTDTIRKQRPTPIDEAKWGFAVIENSLWEAVPVFLRHIDQQLFDATGIHLPLTRSPVRFASWMGGDRDGNPNVTSKTTEQVLLLSRWMAADLYIKDIERLRTELSMNQCSDELRQQVGDHAEPYRELLREVIQALTKTKHWVTERLDGHPVDKEGVYILPNQLLEPLLLIDSSLRHCRMDVIADGLLSDTIRRVACFGMNLVNLDIRQNADRHAEVLDELTGFYGIGCYSEWSETNKQMFLLKELQEKRPLFPRDWHPSADVQEVLDTCRVVAHEEPNSLGSYVISMASQPSDVLAVILLLKESGIQHNIRVAPLFETLDDLDNAENCIRQLLAIPWYKQYTEGHQEVMIGYSDSAKDAGQLAAAWGQYRAQEALTKICQEYDVHLTLFHGRGGTVGRGGGPSHTAILAQPPGSVAGSLRVTEQGEMIRFKFGIPDIAVRNLELYTSATLEATLAPAPGPKPEWRQLMNEMAQTGLTAYRQVVRFDPQFVPYFRSATPEQELAKLPLGSRPAKRKADGGVESLRAIPWIFAWTQIRLMLPAWLGSDIALQQTLDKGQFELVQTMRRDWPFFRSYMDMLEMVMAKSDGNIAAYYEKRLVSEELSVLGADLRCRLANTIELVKKIKQQDRLLEHSPVIRQSIEVRNPYIDPLHFLQAELLYRDRNQPDERLEQALMITMAGISAGMRNTG</sequence>
<feature type="active site" evidence="10 12">
    <location>
        <position position="537"/>
    </location>
</feature>
<dbReference type="HAMAP" id="MF_00595">
    <property type="entry name" value="PEPcase_type1"/>
    <property type="match status" value="1"/>
</dbReference>
<reference evidence="13 14" key="1">
    <citation type="submission" date="2018-11" db="EMBL/GenBank/DDBJ databases">
        <title>The draft genome sequence of Amphritea opalescens ANRC-JH13T.</title>
        <authorList>
            <person name="Fang Z."/>
            <person name="Zhang Y."/>
            <person name="Han X."/>
        </authorList>
    </citation>
    <scope>NUCLEOTIDE SEQUENCE [LARGE SCALE GENOMIC DNA]</scope>
    <source>
        <strain evidence="13 14">ANRC-JH13</strain>
    </source>
</reference>
<dbReference type="GO" id="GO:0006099">
    <property type="term" value="P:tricarboxylic acid cycle"/>
    <property type="evidence" value="ECO:0007669"/>
    <property type="project" value="InterPro"/>
</dbReference>
<gene>
    <name evidence="10" type="primary">ppc</name>
    <name evidence="13" type="ORF">EH243_09125</name>
</gene>
<dbReference type="PANTHER" id="PTHR30523">
    <property type="entry name" value="PHOSPHOENOLPYRUVATE CARBOXYLASE"/>
    <property type="match status" value="1"/>
</dbReference>
<protein>
    <recommendedName>
        <fullName evidence="5 10">Phosphoenolpyruvate carboxylase</fullName>
        <shortName evidence="10">PEPC</shortName>
        <shortName evidence="10">PEPCase</shortName>
        <ecNumber evidence="4 10">4.1.1.31</ecNumber>
    </recommendedName>
</protein>
<dbReference type="Gene3D" id="1.20.1440.90">
    <property type="entry name" value="Phosphoenolpyruvate/pyruvate domain"/>
    <property type="match status" value="1"/>
</dbReference>
<comment type="subunit">
    <text evidence="10">Homotetramer.</text>
</comment>
<dbReference type="PANTHER" id="PTHR30523:SF6">
    <property type="entry name" value="PHOSPHOENOLPYRUVATE CARBOXYLASE"/>
    <property type="match status" value="1"/>
</dbReference>
<dbReference type="InterPro" id="IPR018129">
    <property type="entry name" value="PEP_COase_Lys_AS"/>
</dbReference>
<evidence type="ECO:0000256" key="3">
    <source>
        <dbReference type="ARBA" id="ARBA00008346"/>
    </source>
</evidence>
<dbReference type="PROSITE" id="PS00393">
    <property type="entry name" value="PEPCASE_2"/>
    <property type="match status" value="1"/>
</dbReference>